<organism evidence="12">
    <name type="scientific">Saccharum hybrid cultivar R570</name>
    <dbReference type="NCBI Taxonomy" id="131158"/>
    <lineage>
        <taxon>Eukaryota</taxon>
        <taxon>Viridiplantae</taxon>
        <taxon>Streptophyta</taxon>
        <taxon>Embryophyta</taxon>
        <taxon>Tracheophyta</taxon>
        <taxon>Spermatophyta</taxon>
        <taxon>Magnoliopsida</taxon>
        <taxon>Liliopsida</taxon>
        <taxon>Poales</taxon>
        <taxon>Poaceae</taxon>
        <taxon>PACMAD clade</taxon>
        <taxon>Panicoideae</taxon>
        <taxon>Andropogonodae</taxon>
        <taxon>Andropogoneae</taxon>
        <taxon>Saccharinae</taxon>
        <taxon>Saccharum</taxon>
        <taxon>Saccharum officinarum species complex</taxon>
    </lineage>
</organism>
<dbReference type="EMBL" id="KF184971">
    <property type="protein sequence ID" value="AGT16155.1"/>
    <property type="molecule type" value="Genomic_DNA"/>
</dbReference>
<dbReference type="SUPFAM" id="SSF52025">
    <property type="entry name" value="PA domain"/>
    <property type="match status" value="1"/>
</dbReference>
<reference evidence="12" key="1">
    <citation type="submission" date="2013-05" db="EMBL/GenBank/DDBJ databases">
        <title>Building the sugarcane genome for biotechnology and identifying evolutionary trends.</title>
        <authorList>
            <person name="De Setta N."/>
            <person name="Monteiro-Vitorello C.B."/>
            <person name="Metcalfe C.J."/>
            <person name="Cruz G.M.Q."/>
            <person name="Del Bem L.E."/>
            <person name="Vicentini R."/>
            <person name="Nogueira F.T.S."/>
            <person name="Campos R.A."/>
            <person name="Nunes S.L."/>
            <person name="Turrini P.C.G."/>
            <person name="Vieira A.P."/>
            <person name="Cruz E.A.O."/>
            <person name="Correa T.C.S."/>
            <person name="Hotta C.T."/>
            <person name="de Mello-Varani A."/>
            <person name="Vautrin S."/>
            <person name="Trindade A.S."/>
            <person name="Vilela M.M."/>
            <person name="Horta C.L."/>
            <person name="Sato P.M."/>
            <person name="de Andrade R.F."/>
            <person name="Nishiyama M.Y."/>
            <person name="Cardoso-Silva C.B."/>
            <person name="Scortecci K.C."/>
            <person name="Garcia A.A.F."/>
            <person name="Carneiro M.S."/>
            <person name="Kim C."/>
            <person name="Paterson A.H."/>
            <person name="Berges H."/>
            <person name="D'Hont A."/>
            <person name="de-Souza A.P."/>
            <person name="Souza G.M."/>
            <person name="Vincentz M."/>
            <person name="Kitajima J.P."/>
            <person name="Van Sluys M.-A."/>
        </authorList>
    </citation>
    <scope>NUCLEOTIDE SEQUENCE</scope>
</reference>
<dbReference type="InterPro" id="IPR000209">
    <property type="entry name" value="Peptidase_S8/S53_dom"/>
</dbReference>
<feature type="domain" description="Peptidase S8/S53" evidence="9">
    <location>
        <begin position="145"/>
        <end position="578"/>
    </location>
</feature>
<dbReference type="PRINTS" id="PR00723">
    <property type="entry name" value="SUBTILISIN"/>
</dbReference>
<gene>
    <name evidence="12" type="ORF">SHCRBa_046_L16_F_190</name>
</gene>
<keyword evidence="6" id="KW-0325">Glycoprotein</keyword>
<dbReference type="InterPro" id="IPR023828">
    <property type="entry name" value="Peptidase_S8_Ser-AS"/>
</dbReference>
<evidence type="ECO:0000256" key="4">
    <source>
        <dbReference type="ARBA" id="ARBA00022801"/>
    </source>
</evidence>
<keyword evidence="3 8" id="KW-0732">Signal</keyword>
<dbReference type="InterPro" id="IPR037045">
    <property type="entry name" value="S8pro/Inhibitor_I9_sf"/>
</dbReference>
<name>A0A059Q0C0_9POAL</name>
<comment type="similarity">
    <text evidence="1 7">Belongs to the peptidase S8 family.</text>
</comment>
<feature type="signal peptide" evidence="8">
    <location>
        <begin position="1"/>
        <end position="29"/>
    </location>
</feature>
<dbReference type="SUPFAM" id="SSF52743">
    <property type="entry name" value="Subtilisin-like"/>
    <property type="match status" value="1"/>
</dbReference>
<evidence type="ECO:0000259" key="11">
    <source>
        <dbReference type="Pfam" id="PF05922"/>
    </source>
</evidence>
<dbReference type="AlphaFoldDB" id="A0A059Q0C0"/>
<evidence type="ECO:0000256" key="2">
    <source>
        <dbReference type="ARBA" id="ARBA00022670"/>
    </source>
</evidence>
<comment type="caution">
    <text evidence="7">Lacks conserved residue(s) required for the propagation of feature annotation.</text>
</comment>
<dbReference type="PROSITE" id="PS51892">
    <property type="entry name" value="SUBTILASE"/>
    <property type="match status" value="1"/>
</dbReference>
<evidence type="ECO:0000259" key="10">
    <source>
        <dbReference type="Pfam" id="PF02225"/>
    </source>
</evidence>
<dbReference type="Gene3D" id="3.40.50.200">
    <property type="entry name" value="Peptidase S8/S53 domain"/>
    <property type="match status" value="1"/>
</dbReference>
<evidence type="ECO:0000256" key="7">
    <source>
        <dbReference type="PROSITE-ProRule" id="PRU01240"/>
    </source>
</evidence>
<dbReference type="InterPro" id="IPR015500">
    <property type="entry name" value="Peptidase_S8_subtilisin-rel"/>
</dbReference>
<keyword evidence="5" id="KW-0720">Serine protease</keyword>
<dbReference type="InterPro" id="IPR003137">
    <property type="entry name" value="PA_domain"/>
</dbReference>
<evidence type="ECO:0000313" key="12">
    <source>
        <dbReference type="EMBL" id="AGT16155.1"/>
    </source>
</evidence>
<feature type="domain" description="PA" evidence="10">
    <location>
        <begin position="359"/>
        <end position="447"/>
    </location>
</feature>
<dbReference type="Pfam" id="PF00082">
    <property type="entry name" value="Peptidase_S8"/>
    <property type="match status" value="1"/>
</dbReference>
<dbReference type="PANTHER" id="PTHR10795">
    <property type="entry name" value="PROPROTEIN CONVERTASE SUBTILISIN/KEXIN"/>
    <property type="match status" value="1"/>
</dbReference>
<feature type="domain" description="Inhibitor I9" evidence="11">
    <location>
        <begin position="34"/>
        <end position="119"/>
    </location>
</feature>
<evidence type="ECO:0000256" key="1">
    <source>
        <dbReference type="ARBA" id="ARBA00011073"/>
    </source>
</evidence>
<dbReference type="Gene3D" id="2.60.40.2310">
    <property type="match status" value="1"/>
</dbReference>
<accession>A0A059Q0C0</accession>
<dbReference type="CDD" id="cd04852">
    <property type="entry name" value="Peptidases_S8_3"/>
    <property type="match status" value="1"/>
</dbReference>
<keyword evidence="4" id="KW-0378">Hydrolase</keyword>
<dbReference type="Pfam" id="PF02225">
    <property type="entry name" value="PA"/>
    <property type="match status" value="1"/>
</dbReference>
<protein>
    <submittedName>
        <fullName evidence="12">Subtilisin-like protease</fullName>
    </submittedName>
</protein>
<keyword evidence="2 12" id="KW-0645">Protease</keyword>
<dbReference type="FunFam" id="3.30.70.80:FF:000003">
    <property type="entry name" value="Subtilisin-like protease SBT1.9"/>
    <property type="match status" value="1"/>
</dbReference>
<dbReference type="InterPro" id="IPR045051">
    <property type="entry name" value="SBT"/>
</dbReference>
<dbReference type="GO" id="GO:0006508">
    <property type="term" value="P:proteolysis"/>
    <property type="evidence" value="ECO:0007669"/>
    <property type="project" value="UniProtKB-KW"/>
</dbReference>
<dbReference type="GO" id="GO:0004252">
    <property type="term" value="F:serine-type endopeptidase activity"/>
    <property type="evidence" value="ECO:0007669"/>
    <property type="project" value="InterPro"/>
</dbReference>
<dbReference type="FunFam" id="3.50.30.30:FF:000005">
    <property type="entry name" value="subtilisin-like protease SBT1.5"/>
    <property type="match status" value="1"/>
</dbReference>
<evidence type="ECO:0000256" key="5">
    <source>
        <dbReference type="ARBA" id="ARBA00022825"/>
    </source>
</evidence>
<dbReference type="InterPro" id="IPR046450">
    <property type="entry name" value="PA_dom_sf"/>
</dbReference>
<proteinExistence type="inferred from homology"/>
<evidence type="ECO:0000256" key="8">
    <source>
        <dbReference type="SAM" id="SignalP"/>
    </source>
</evidence>
<dbReference type="Gene3D" id="3.30.70.80">
    <property type="entry name" value="Peptidase S8 propeptide/proteinase inhibitor I9"/>
    <property type="match status" value="1"/>
</dbReference>
<evidence type="ECO:0000256" key="6">
    <source>
        <dbReference type="ARBA" id="ARBA00023180"/>
    </source>
</evidence>
<dbReference type="InterPro" id="IPR034197">
    <property type="entry name" value="Peptidases_S8_3"/>
</dbReference>
<dbReference type="PROSITE" id="PS00138">
    <property type="entry name" value="SUBTILASE_SER"/>
    <property type="match status" value="1"/>
</dbReference>
<dbReference type="Pfam" id="PF05922">
    <property type="entry name" value="Inhibitor_I9"/>
    <property type="match status" value="1"/>
</dbReference>
<evidence type="ECO:0000256" key="3">
    <source>
        <dbReference type="ARBA" id="ARBA00022729"/>
    </source>
</evidence>
<dbReference type="InterPro" id="IPR036852">
    <property type="entry name" value="Peptidase_S8/S53_dom_sf"/>
</dbReference>
<dbReference type="CDD" id="cd02120">
    <property type="entry name" value="PA_subtilisin_like"/>
    <property type="match status" value="1"/>
</dbReference>
<dbReference type="InterPro" id="IPR010259">
    <property type="entry name" value="S8pro/Inhibitor_I9"/>
</dbReference>
<dbReference type="PROSITE" id="PS51257">
    <property type="entry name" value="PROKAR_LIPOPROTEIN"/>
    <property type="match status" value="1"/>
</dbReference>
<sequence>MDFGGIRWKKALPLCLALVALQACLPARAASPKTYIVQMAASEMPSSFDFHHEWYASTVKTVSSVQLEGDADDPYARIVYNYETAFHGFAAKLDEDEAERMAEADGVVTVLPETVLRLHTTRSPDFLGISPEISNSIWSAGLTDHDVVVGVLDTGIWPESPSFSDKGLGPVPAKWKGLCQTGRGFTVANCNRKIIGARIFYNGYEASSGPINETAELNLFGYASGVARGMAPRARVAAYKVCWAGGCFSSDILAAVDRAVADGVDVLSISLGGGSSPYFRDSLAIASFGAMQMGVFVACSGGNAGPDPISLTNLSPWITTVGASTMDRDFPATVTLGNGANITGVSLYKGRRNLSSKEQYPLVYMGGNSSIPDPRSLCLQGTLQPHEVAGKIVICDRGISPRVQKGQVVKNAGGMGMILANTPANGEELVADSHLLPAVAVGQSEGIAAKKYSKTAPKPTATLSFDGTKLGIRPSPVVAAFSSRGPNFLTLEILKPDVIAPGVNILAAWSGDASPSSLSSDRRRVGFNILSGTSMSCPHVAGVAALIKASHPDWSPAKIKSALMTTAYVHDNTYRSLKDAATGKASTPFDHGAGHIHPLRALNPGLVYDIGQDDYLEFLCVENLTPLQLRSFTKNSNKTCKHTFSSPGDLNYPAISAVFAEQPSAALTKLTYKVTMTTKAAQKTPEFGALSWSDGVHIVRSPLVLTWLPPM</sequence>
<feature type="chain" id="PRO_5001581903" evidence="8">
    <location>
        <begin position="30"/>
        <end position="711"/>
    </location>
</feature>
<dbReference type="Gene3D" id="3.50.30.30">
    <property type="match status" value="1"/>
</dbReference>
<evidence type="ECO:0000259" key="9">
    <source>
        <dbReference type="Pfam" id="PF00082"/>
    </source>
</evidence>